<evidence type="ECO:0000256" key="1">
    <source>
        <dbReference type="SAM" id="Phobius"/>
    </source>
</evidence>
<evidence type="ECO:0000313" key="2">
    <source>
        <dbReference type="EMBL" id="RCS29432.1"/>
    </source>
</evidence>
<gene>
    <name evidence="2" type="ORF">DEO45_09620</name>
</gene>
<feature type="transmembrane region" description="Helical" evidence="1">
    <location>
        <begin position="74"/>
        <end position="91"/>
    </location>
</feature>
<dbReference type="Proteomes" id="UP000252387">
    <property type="component" value="Unassembled WGS sequence"/>
</dbReference>
<feature type="transmembrane region" description="Helical" evidence="1">
    <location>
        <begin position="6"/>
        <end position="24"/>
    </location>
</feature>
<keyword evidence="1" id="KW-0812">Transmembrane</keyword>
<dbReference type="AlphaFoldDB" id="A0A368KBY4"/>
<sequence>MDTVTLMLMLVVTFNLTLLVMKVWGDKFPQPRARNLHANWLQGWRNTQKPLRRFWIQVGIMFVIMMLFNIADEMVIGFLVFARLIVYCVGYKRAKQQLAQATLVQHAASTINQ</sequence>
<organism evidence="2 3">
    <name type="scientific">Rhodanobacter denitrificans</name>
    <dbReference type="NCBI Taxonomy" id="666685"/>
    <lineage>
        <taxon>Bacteria</taxon>
        <taxon>Pseudomonadati</taxon>
        <taxon>Pseudomonadota</taxon>
        <taxon>Gammaproteobacteria</taxon>
        <taxon>Lysobacterales</taxon>
        <taxon>Rhodanobacteraceae</taxon>
        <taxon>Rhodanobacter</taxon>
    </lineage>
</organism>
<feature type="transmembrane region" description="Helical" evidence="1">
    <location>
        <begin position="51"/>
        <end position="68"/>
    </location>
</feature>
<dbReference type="RefSeq" id="WP_114342963.1">
    <property type="nucleotide sequence ID" value="NZ_QFWQ01000006.1"/>
</dbReference>
<name>A0A368KBY4_9GAMM</name>
<comment type="caution">
    <text evidence="2">The sequence shown here is derived from an EMBL/GenBank/DDBJ whole genome shotgun (WGS) entry which is preliminary data.</text>
</comment>
<keyword evidence="1" id="KW-0472">Membrane</keyword>
<keyword evidence="3" id="KW-1185">Reference proteome</keyword>
<reference evidence="2 3" key="1">
    <citation type="submission" date="2018-05" db="EMBL/GenBank/DDBJ databases">
        <title>Draft genome sequence of Rhodanobacter denitrificans Yn1 isolated from gold copper mine.</title>
        <authorList>
            <person name="Yang N."/>
            <person name="Mazhar H.S."/>
            <person name="Rensing C."/>
        </authorList>
    </citation>
    <scope>NUCLEOTIDE SEQUENCE [LARGE SCALE GENOMIC DNA]</scope>
    <source>
        <strain evidence="2 3">Yn1</strain>
    </source>
</reference>
<dbReference type="EMBL" id="QFWQ01000006">
    <property type="protein sequence ID" value="RCS29432.1"/>
    <property type="molecule type" value="Genomic_DNA"/>
</dbReference>
<accession>A0A368KBY4</accession>
<protein>
    <submittedName>
        <fullName evidence="2">Uncharacterized protein</fullName>
    </submittedName>
</protein>
<proteinExistence type="predicted"/>
<evidence type="ECO:0000313" key="3">
    <source>
        <dbReference type="Proteomes" id="UP000252387"/>
    </source>
</evidence>
<keyword evidence="1" id="KW-1133">Transmembrane helix</keyword>